<evidence type="ECO:0000313" key="2">
    <source>
        <dbReference type="EMBL" id="PWJ43355.1"/>
    </source>
</evidence>
<feature type="transmembrane region" description="Helical" evidence="1">
    <location>
        <begin position="138"/>
        <end position="155"/>
    </location>
</feature>
<dbReference type="RefSeq" id="WP_109617832.1">
    <property type="nucleotide sequence ID" value="NZ_QGDO01000002.1"/>
</dbReference>
<evidence type="ECO:0000256" key="1">
    <source>
        <dbReference type="SAM" id="Phobius"/>
    </source>
</evidence>
<accession>A0A315ZCP5</accession>
<dbReference type="AlphaFoldDB" id="A0A315ZCP5"/>
<feature type="transmembrane region" description="Helical" evidence="1">
    <location>
        <begin position="345"/>
        <end position="361"/>
    </location>
</feature>
<feature type="transmembrane region" description="Helical" evidence="1">
    <location>
        <begin position="105"/>
        <end position="126"/>
    </location>
</feature>
<dbReference type="Pfam" id="PF06772">
    <property type="entry name" value="LtrA"/>
    <property type="match status" value="1"/>
</dbReference>
<feature type="transmembrane region" description="Helical" evidence="1">
    <location>
        <begin position="257"/>
        <end position="276"/>
    </location>
</feature>
<reference evidence="2 3" key="1">
    <citation type="submission" date="2018-03" db="EMBL/GenBank/DDBJ databases">
        <title>Genomic Encyclopedia of Archaeal and Bacterial Type Strains, Phase II (KMG-II): from individual species to whole genera.</title>
        <authorList>
            <person name="Goeker M."/>
        </authorList>
    </citation>
    <scope>NUCLEOTIDE SEQUENCE [LARGE SCALE GENOMIC DNA]</scope>
    <source>
        <strain evidence="2 3">DSM 28229</strain>
    </source>
</reference>
<keyword evidence="1" id="KW-0472">Membrane</keyword>
<organism evidence="2 3">
    <name type="scientific">Sediminitomix flava</name>
    <dbReference type="NCBI Taxonomy" id="379075"/>
    <lineage>
        <taxon>Bacteria</taxon>
        <taxon>Pseudomonadati</taxon>
        <taxon>Bacteroidota</taxon>
        <taxon>Cytophagia</taxon>
        <taxon>Cytophagales</taxon>
        <taxon>Flammeovirgaceae</taxon>
        <taxon>Sediminitomix</taxon>
    </lineage>
</organism>
<feature type="transmembrane region" description="Helical" evidence="1">
    <location>
        <begin position="198"/>
        <end position="215"/>
    </location>
</feature>
<keyword evidence="3" id="KW-1185">Reference proteome</keyword>
<feature type="transmembrane region" description="Helical" evidence="1">
    <location>
        <begin position="12"/>
        <end position="36"/>
    </location>
</feature>
<feature type="transmembrane region" description="Helical" evidence="1">
    <location>
        <begin position="48"/>
        <end position="69"/>
    </location>
</feature>
<keyword evidence="1" id="KW-0812">Transmembrane</keyword>
<comment type="caution">
    <text evidence="2">The sequence shown here is derived from an EMBL/GenBank/DDBJ whole genome shotgun (WGS) entry which is preliminary data.</text>
</comment>
<name>A0A315ZCP5_SEDFL</name>
<keyword evidence="1" id="KW-1133">Transmembrane helix</keyword>
<dbReference type="InterPro" id="IPR010640">
    <property type="entry name" value="Low_temperature_requirement_A"/>
</dbReference>
<protein>
    <submittedName>
        <fullName evidence="2">Low temperature requirement protein LtrA</fullName>
    </submittedName>
</protein>
<dbReference type="PANTHER" id="PTHR36840:SF1">
    <property type="entry name" value="BLL5714 PROTEIN"/>
    <property type="match status" value="1"/>
</dbReference>
<feature type="transmembrane region" description="Helical" evidence="1">
    <location>
        <begin position="81"/>
        <end position="99"/>
    </location>
</feature>
<feature type="transmembrane region" description="Helical" evidence="1">
    <location>
        <begin position="161"/>
        <end position="178"/>
    </location>
</feature>
<dbReference type="Proteomes" id="UP000245535">
    <property type="component" value="Unassembled WGS sequence"/>
</dbReference>
<dbReference type="OrthoDB" id="9798526at2"/>
<gene>
    <name evidence="2" type="ORF">BC781_102912</name>
</gene>
<proteinExistence type="predicted"/>
<feature type="transmembrane region" description="Helical" evidence="1">
    <location>
        <begin position="296"/>
        <end position="315"/>
    </location>
</feature>
<dbReference type="EMBL" id="QGDO01000002">
    <property type="protein sequence ID" value="PWJ43355.1"/>
    <property type="molecule type" value="Genomic_DNA"/>
</dbReference>
<feature type="transmembrane region" description="Helical" evidence="1">
    <location>
        <begin position="227"/>
        <end position="250"/>
    </location>
</feature>
<feature type="transmembrane region" description="Helical" evidence="1">
    <location>
        <begin position="322"/>
        <end position="339"/>
    </location>
</feature>
<dbReference type="PANTHER" id="PTHR36840">
    <property type="entry name" value="BLL5714 PROTEIN"/>
    <property type="match status" value="1"/>
</dbReference>
<sequence>MKKELYLWEYRQATWLELFFDLIFAVSLGQITHLLSHTHNHHLESASFIKFLVLFIPYWWIWLSHTIFSNRYDRDEKGHRFLTLVLMFLLMLMSGVLDLKVERGYRLFISIYGATRFLITYLFFAEGRKNNDKAASQIAEYFFLGALISTSALLFPFKYAVFIFFLGIAIEMILPLFYSKKNNLKPADRDHLVERIGLLAIILLGESVISLSASLREVVWNTQTLSAAIIGFVMICMIWWIYFDSFTLLIESKRDKNGVVIAFSQFFTYVSFALIANTIRHAIFNDLNINEFKMMAFLGMAFLYIGKQTAYFINVPEYRYHNIRNTIIVFVIMISSMFLKQADHILYGMALSFAVYIAVNYQSQIKIYGKSVF</sequence>
<evidence type="ECO:0000313" key="3">
    <source>
        <dbReference type="Proteomes" id="UP000245535"/>
    </source>
</evidence>